<dbReference type="Gene3D" id="1.10.287.130">
    <property type="match status" value="1"/>
</dbReference>
<sequence>MKNLLTVFSPRLTRRITLWIFASILGIEAVILLPSIARRRSELLDDVSMTSMGIATTLRHSVGVSNKTEESILQVLAGLQQTGQIEGAALYRFDQSQPVGTVGEAPEMRTADLSPATPQRKVEFGPRFEVSHVLFMGEGRCLLVLRYNTAGITQEIYWFIVRIGGLVLLISMVVSVTTILVLQRQIISPIVLLRWDLLQAGKIVSCDQCQPEFASSQYRYRDEFGDVVHAFQEMYGQITAEIAARKQSEQDLRTSADTLQQTLKELQSTQAKLVQSEKMSSLGQLVAGVAHEVNNPMNFIHGNLNYVGQVTQDLLGIINQYQADYPKLTAQLAAQIEDVDLEFVRQDLPNLITSMQDGAKRIQDLVLSFRNFSRLDEAERKPADLNQGLDSTLMLLQHRLRATEGRREIAVIKQYQALPLVECYPAQINQVFLSLLNNAVDAIERRSPQADDAQPQIELITRVVDHHLEVEIGDNGIGMTEEIRRHAFDPFFTTKDVGEGQGLGLAISYQTIVDGHQGELICQSMCQRGTTFTIRLPIDSSV</sequence>
<dbReference type="Gene3D" id="3.30.565.10">
    <property type="entry name" value="Histidine kinase-like ATPase, C-terminal domain"/>
    <property type="match status" value="1"/>
</dbReference>
<organism evidence="9 10">
    <name type="scientific">Romeriopsis navalis LEGE 11480</name>
    <dbReference type="NCBI Taxonomy" id="2777977"/>
    <lineage>
        <taxon>Bacteria</taxon>
        <taxon>Bacillati</taxon>
        <taxon>Cyanobacteriota</taxon>
        <taxon>Cyanophyceae</taxon>
        <taxon>Leptolyngbyales</taxon>
        <taxon>Leptolyngbyaceae</taxon>
        <taxon>Romeriopsis</taxon>
        <taxon>Romeriopsis navalis</taxon>
    </lineage>
</organism>
<dbReference type="SMART" id="SM00387">
    <property type="entry name" value="HATPase_c"/>
    <property type="match status" value="1"/>
</dbReference>
<accession>A0A928VPK7</accession>
<feature type="domain" description="Histidine kinase" evidence="8">
    <location>
        <begin position="288"/>
        <end position="540"/>
    </location>
</feature>
<feature type="transmembrane region" description="Helical" evidence="7">
    <location>
        <begin position="156"/>
        <end position="182"/>
    </location>
</feature>
<name>A0A928VPK7_9CYAN</name>
<keyword evidence="3" id="KW-0597">Phosphoprotein</keyword>
<dbReference type="SUPFAM" id="SSF55874">
    <property type="entry name" value="ATPase domain of HSP90 chaperone/DNA topoisomerase II/histidine kinase"/>
    <property type="match status" value="1"/>
</dbReference>
<dbReference type="InterPro" id="IPR036097">
    <property type="entry name" value="HisK_dim/P_sf"/>
</dbReference>
<keyword evidence="6" id="KW-0175">Coiled coil</keyword>
<feature type="coiled-coil region" evidence="6">
    <location>
        <begin position="249"/>
        <end position="279"/>
    </location>
</feature>
<evidence type="ECO:0000256" key="4">
    <source>
        <dbReference type="ARBA" id="ARBA00022777"/>
    </source>
</evidence>
<dbReference type="CDD" id="cd00082">
    <property type="entry name" value="HisKA"/>
    <property type="match status" value="1"/>
</dbReference>
<keyword evidence="7" id="KW-1133">Transmembrane helix</keyword>
<dbReference type="PANTHER" id="PTHR43065:SF50">
    <property type="entry name" value="HISTIDINE KINASE"/>
    <property type="match status" value="1"/>
</dbReference>
<protein>
    <recommendedName>
        <fullName evidence="2">histidine kinase</fullName>
        <ecNumber evidence="2">2.7.13.3</ecNumber>
    </recommendedName>
</protein>
<keyword evidence="7" id="KW-0812">Transmembrane</keyword>
<dbReference type="AlphaFoldDB" id="A0A928VPK7"/>
<dbReference type="Pfam" id="PF02518">
    <property type="entry name" value="HATPase_c"/>
    <property type="match status" value="1"/>
</dbReference>
<feature type="transmembrane region" description="Helical" evidence="7">
    <location>
        <begin position="16"/>
        <end position="33"/>
    </location>
</feature>
<evidence type="ECO:0000256" key="3">
    <source>
        <dbReference type="ARBA" id="ARBA00022553"/>
    </source>
</evidence>
<comment type="catalytic activity">
    <reaction evidence="1">
        <text>ATP + protein L-histidine = ADP + protein N-phospho-L-histidine.</text>
        <dbReference type="EC" id="2.7.13.3"/>
    </reaction>
</comment>
<dbReference type="EMBL" id="JADEXQ010000100">
    <property type="protein sequence ID" value="MBE9032346.1"/>
    <property type="molecule type" value="Genomic_DNA"/>
</dbReference>
<evidence type="ECO:0000256" key="1">
    <source>
        <dbReference type="ARBA" id="ARBA00000085"/>
    </source>
</evidence>
<evidence type="ECO:0000259" key="8">
    <source>
        <dbReference type="PROSITE" id="PS50109"/>
    </source>
</evidence>
<dbReference type="SUPFAM" id="SSF47384">
    <property type="entry name" value="Homodimeric domain of signal transducing histidine kinase"/>
    <property type="match status" value="1"/>
</dbReference>
<dbReference type="InterPro" id="IPR004358">
    <property type="entry name" value="Sig_transdc_His_kin-like_C"/>
</dbReference>
<evidence type="ECO:0000256" key="6">
    <source>
        <dbReference type="SAM" id="Coils"/>
    </source>
</evidence>
<reference evidence="9" key="1">
    <citation type="submission" date="2020-10" db="EMBL/GenBank/DDBJ databases">
        <authorList>
            <person name="Castelo-Branco R."/>
            <person name="Eusebio N."/>
            <person name="Adriana R."/>
            <person name="Vieira A."/>
            <person name="Brugerolle De Fraissinette N."/>
            <person name="Rezende De Castro R."/>
            <person name="Schneider M.P."/>
            <person name="Vasconcelos V."/>
            <person name="Leao P.N."/>
        </authorList>
    </citation>
    <scope>NUCLEOTIDE SEQUENCE</scope>
    <source>
        <strain evidence="9">LEGE 11480</strain>
    </source>
</reference>
<gene>
    <name evidence="9" type="ORF">IQ266_21650</name>
</gene>
<keyword evidence="7" id="KW-0472">Membrane</keyword>
<dbReference type="RefSeq" id="WP_264327166.1">
    <property type="nucleotide sequence ID" value="NZ_JADEXQ010000100.1"/>
</dbReference>
<dbReference type="PANTHER" id="PTHR43065">
    <property type="entry name" value="SENSOR HISTIDINE KINASE"/>
    <property type="match status" value="1"/>
</dbReference>
<evidence type="ECO:0000256" key="5">
    <source>
        <dbReference type="ARBA" id="ARBA00023012"/>
    </source>
</evidence>
<dbReference type="Proteomes" id="UP000625316">
    <property type="component" value="Unassembled WGS sequence"/>
</dbReference>
<keyword evidence="10" id="KW-1185">Reference proteome</keyword>
<proteinExistence type="predicted"/>
<evidence type="ECO:0000313" key="9">
    <source>
        <dbReference type="EMBL" id="MBE9032346.1"/>
    </source>
</evidence>
<keyword evidence="5" id="KW-0902">Two-component regulatory system</keyword>
<keyword evidence="4 9" id="KW-0418">Kinase</keyword>
<keyword evidence="4 9" id="KW-0808">Transferase</keyword>
<evidence type="ECO:0000313" key="10">
    <source>
        <dbReference type="Proteomes" id="UP000625316"/>
    </source>
</evidence>
<comment type="caution">
    <text evidence="9">The sequence shown here is derived from an EMBL/GenBank/DDBJ whole genome shotgun (WGS) entry which is preliminary data.</text>
</comment>
<dbReference type="InterPro" id="IPR036890">
    <property type="entry name" value="HATPase_C_sf"/>
</dbReference>
<dbReference type="InterPro" id="IPR005467">
    <property type="entry name" value="His_kinase_dom"/>
</dbReference>
<dbReference type="GO" id="GO:0000155">
    <property type="term" value="F:phosphorelay sensor kinase activity"/>
    <property type="evidence" value="ECO:0007669"/>
    <property type="project" value="InterPro"/>
</dbReference>
<dbReference type="EC" id="2.7.13.3" evidence="2"/>
<evidence type="ECO:0000256" key="2">
    <source>
        <dbReference type="ARBA" id="ARBA00012438"/>
    </source>
</evidence>
<evidence type="ECO:0000256" key="7">
    <source>
        <dbReference type="SAM" id="Phobius"/>
    </source>
</evidence>
<dbReference type="PROSITE" id="PS50109">
    <property type="entry name" value="HIS_KIN"/>
    <property type="match status" value="1"/>
</dbReference>
<dbReference type="InterPro" id="IPR003661">
    <property type="entry name" value="HisK_dim/P_dom"/>
</dbReference>
<dbReference type="PRINTS" id="PR00344">
    <property type="entry name" value="BCTRLSENSOR"/>
</dbReference>
<dbReference type="InterPro" id="IPR003594">
    <property type="entry name" value="HATPase_dom"/>
</dbReference>